<dbReference type="AlphaFoldDB" id="A0A1I7ERK9"/>
<dbReference type="Gene3D" id="3.40.50.720">
    <property type="entry name" value="NAD(P)-binding Rossmann-like Domain"/>
    <property type="match status" value="1"/>
</dbReference>
<protein>
    <submittedName>
        <fullName evidence="3">NAD(P)-dependent dehydrogenase, short-chain alcohol dehydrogenase family</fullName>
    </submittedName>
</protein>
<evidence type="ECO:0000313" key="4">
    <source>
        <dbReference type="Proteomes" id="UP000198844"/>
    </source>
</evidence>
<dbReference type="GO" id="GO:0016491">
    <property type="term" value="F:oxidoreductase activity"/>
    <property type="evidence" value="ECO:0007669"/>
    <property type="project" value="UniProtKB-KW"/>
</dbReference>
<comment type="similarity">
    <text evidence="1">Belongs to the short-chain dehydrogenases/reductases (SDR) family.</text>
</comment>
<dbReference type="RefSeq" id="WP_093647350.1">
    <property type="nucleotide sequence ID" value="NZ_FPBH01000058.1"/>
</dbReference>
<keyword evidence="2" id="KW-0560">Oxidoreductase</keyword>
<dbReference type="Pfam" id="PF13561">
    <property type="entry name" value="adh_short_C2"/>
    <property type="match status" value="1"/>
</dbReference>
<dbReference type="InterPro" id="IPR002347">
    <property type="entry name" value="SDR_fam"/>
</dbReference>
<organism evidence="3 4">
    <name type="scientific">Paraburkholderia aspalathi</name>
    <dbReference type="NCBI Taxonomy" id="1324617"/>
    <lineage>
        <taxon>Bacteria</taxon>
        <taxon>Pseudomonadati</taxon>
        <taxon>Pseudomonadota</taxon>
        <taxon>Betaproteobacteria</taxon>
        <taxon>Burkholderiales</taxon>
        <taxon>Burkholderiaceae</taxon>
        <taxon>Paraburkholderia</taxon>
    </lineage>
</organism>
<reference evidence="3 4" key="1">
    <citation type="submission" date="2016-10" db="EMBL/GenBank/DDBJ databases">
        <authorList>
            <person name="de Groot N.N."/>
        </authorList>
    </citation>
    <scope>NUCLEOTIDE SEQUENCE [LARGE SCALE GENOMIC DNA]</scope>
    <source>
        <strain evidence="3 4">LMG 27731</strain>
    </source>
</reference>
<evidence type="ECO:0000313" key="3">
    <source>
        <dbReference type="EMBL" id="SFU26540.1"/>
    </source>
</evidence>
<sequence length="257" mass="27390">MSTAINHREHSSSPFLSLSGKKVVVVGGKTGIGLGIAQAAYAAGASVMVASRRITSAEERRDLANFEQVTLDICDEAAVRKAFDNIGPFDHLAVTAGPDLGTWGTFMDDDMRGVRSYIENKFLGSWACARYAAPHLRAGGSITFLTGGLAARHKSGFSAVTSAFVAVESLSGSLALELAPTRVNTIRPGYVDTNLWRVMSDNEREALRAKVRESFPARHAGTADDIGHAALFLMINRYVTGTVIEVSGGENLVPSVF</sequence>
<accession>A0A1I7ERK9</accession>
<dbReference type="Proteomes" id="UP000198844">
    <property type="component" value="Unassembled WGS sequence"/>
</dbReference>
<gene>
    <name evidence="3" type="ORF">SAMN05192563_105816</name>
</gene>
<dbReference type="PRINTS" id="PR00081">
    <property type="entry name" value="GDHRDH"/>
</dbReference>
<dbReference type="PANTHER" id="PTHR43477:SF1">
    <property type="entry name" value="DIHYDROANTICAPSIN 7-DEHYDROGENASE"/>
    <property type="match status" value="1"/>
</dbReference>
<dbReference type="InterPro" id="IPR051122">
    <property type="entry name" value="SDR_DHRS6-like"/>
</dbReference>
<name>A0A1I7ERK9_9BURK</name>
<evidence type="ECO:0000256" key="2">
    <source>
        <dbReference type="ARBA" id="ARBA00023002"/>
    </source>
</evidence>
<dbReference type="PANTHER" id="PTHR43477">
    <property type="entry name" value="DIHYDROANTICAPSIN 7-DEHYDROGENASE"/>
    <property type="match status" value="1"/>
</dbReference>
<dbReference type="OrthoDB" id="9806974at2"/>
<dbReference type="SUPFAM" id="SSF51735">
    <property type="entry name" value="NAD(P)-binding Rossmann-fold domains"/>
    <property type="match status" value="1"/>
</dbReference>
<proteinExistence type="inferred from homology"/>
<dbReference type="CDD" id="cd05233">
    <property type="entry name" value="SDR_c"/>
    <property type="match status" value="1"/>
</dbReference>
<evidence type="ECO:0000256" key="1">
    <source>
        <dbReference type="ARBA" id="ARBA00006484"/>
    </source>
</evidence>
<dbReference type="EMBL" id="FPBH01000058">
    <property type="protein sequence ID" value="SFU26540.1"/>
    <property type="molecule type" value="Genomic_DNA"/>
</dbReference>
<dbReference type="InterPro" id="IPR036291">
    <property type="entry name" value="NAD(P)-bd_dom_sf"/>
</dbReference>